<feature type="transmembrane region" description="Helical" evidence="1">
    <location>
        <begin position="26"/>
        <end position="45"/>
    </location>
</feature>
<dbReference type="InterPro" id="IPR025489">
    <property type="entry name" value="DUF4381"/>
</dbReference>
<keyword evidence="1" id="KW-0812">Transmembrane</keyword>
<proteinExistence type="predicted"/>
<dbReference type="PATRIC" id="fig|28229.3.peg.16"/>
<evidence type="ECO:0000313" key="2">
    <source>
        <dbReference type="EMBL" id="KGJ97926.1"/>
    </source>
</evidence>
<sequence length="210" mass="24461">MSFEKPWGNYLLKDIVETKTPDSISFWPETIAWQLLFIVLVLFIIKKSYQSWQNYQANAYRREALFWLAQCSLTKEEDIRQLPALLRKTAILANNRRINESNSVQEKALALKIKQEIIELRGEAWTKWLDQYCSESHFHNKNIELNTTTSSCEYLLSQLAYMPKVDLNDALFHKQLKKLYQQIECWIKYHEISIAAKAVAVPSGADGVSV</sequence>
<comment type="caution">
    <text evidence="2">The sequence shown here is derived from an EMBL/GenBank/DDBJ whole genome shotgun (WGS) entry which is preliminary data.</text>
</comment>
<gene>
    <name evidence="2" type="ORF">GAB14E_0863</name>
</gene>
<dbReference type="OrthoDB" id="6398942at2"/>
<accession>A0A099L503</accession>
<keyword evidence="1" id="KW-0472">Membrane</keyword>
<dbReference type="Pfam" id="PF14316">
    <property type="entry name" value="DUF4381"/>
    <property type="match status" value="1"/>
</dbReference>
<name>A0A099L503_COLPS</name>
<dbReference type="EMBL" id="JQEC01000001">
    <property type="protein sequence ID" value="KGJ97926.1"/>
    <property type="molecule type" value="Genomic_DNA"/>
</dbReference>
<evidence type="ECO:0008006" key="4">
    <source>
        <dbReference type="Google" id="ProtNLM"/>
    </source>
</evidence>
<protein>
    <recommendedName>
        <fullName evidence="4">DUF4381 domain-containing protein</fullName>
    </recommendedName>
</protein>
<dbReference type="Proteomes" id="UP000029868">
    <property type="component" value="Unassembled WGS sequence"/>
</dbReference>
<dbReference type="AlphaFoldDB" id="A0A099L503"/>
<evidence type="ECO:0000256" key="1">
    <source>
        <dbReference type="SAM" id="Phobius"/>
    </source>
</evidence>
<dbReference type="RefSeq" id="WP_033080193.1">
    <property type="nucleotide sequence ID" value="NZ_JQEC01000001.1"/>
</dbReference>
<evidence type="ECO:0000313" key="3">
    <source>
        <dbReference type="Proteomes" id="UP000029868"/>
    </source>
</evidence>
<reference evidence="2 3" key="1">
    <citation type="submission" date="2014-08" db="EMBL/GenBank/DDBJ databases">
        <title>Genomic and Phenotypic Diversity of Colwellia psychrerythraea strains from Disparate Marine Basins.</title>
        <authorList>
            <person name="Techtmann S.M."/>
            <person name="Stelling S.C."/>
            <person name="Utturkar S.M."/>
            <person name="Alshibli N."/>
            <person name="Harris A."/>
            <person name="Brown S.D."/>
            <person name="Hazen T.C."/>
        </authorList>
    </citation>
    <scope>NUCLEOTIDE SEQUENCE [LARGE SCALE GENOMIC DNA]</scope>
    <source>
        <strain evidence="2 3">GAB14E</strain>
    </source>
</reference>
<keyword evidence="1" id="KW-1133">Transmembrane helix</keyword>
<organism evidence="2 3">
    <name type="scientific">Colwellia psychrerythraea</name>
    <name type="common">Vibrio psychroerythus</name>
    <dbReference type="NCBI Taxonomy" id="28229"/>
    <lineage>
        <taxon>Bacteria</taxon>
        <taxon>Pseudomonadati</taxon>
        <taxon>Pseudomonadota</taxon>
        <taxon>Gammaproteobacteria</taxon>
        <taxon>Alteromonadales</taxon>
        <taxon>Colwelliaceae</taxon>
        <taxon>Colwellia</taxon>
    </lineage>
</organism>